<dbReference type="InterPro" id="IPR010064">
    <property type="entry name" value="HK97-gp10_tail"/>
</dbReference>
<evidence type="ECO:0000313" key="2">
    <source>
        <dbReference type="Proteomes" id="UP001549321"/>
    </source>
</evidence>
<proteinExistence type="predicted"/>
<dbReference type="Pfam" id="PF04883">
    <property type="entry name" value="HK97-gp10_like"/>
    <property type="match status" value="1"/>
</dbReference>
<dbReference type="EMBL" id="JBEPSM010000004">
    <property type="protein sequence ID" value="MET4636164.1"/>
    <property type="molecule type" value="Genomic_DNA"/>
</dbReference>
<comment type="caution">
    <text evidence="1">The sequence shown here is derived from an EMBL/GenBank/DDBJ whole genome shotgun (WGS) entry which is preliminary data.</text>
</comment>
<protein>
    <submittedName>
        <fullName evidence="1">HK97 gp10 family phage protein</fullName>
    </submittedName>
</protein>
<name>A0ABV2R4E8_9HYPH</name>
<keyword evidence="2" id="KW-1185">Reference proteome</keyword>
<accession>A0ABV2R4E8</accession>
<dbReference type="NCBIfam" id="TIGR01725">
    <property type="entry name" value="phge_HK97_gp10"/>
    <property type="match status" value="1"/>
</dbReference>
<sequence length="156" mass="16964">MATKVENRQRLLKKLAAMPAQVRAAAKQALAESADEIQDMQRRLAPKRTGRLARSIVQTWGGGKERYSSLAGSAMSDGDPDLTVIISAGNSQTRYAHLVEFGTAPHENGGSTKGSMHPGARAQPFFFPAYRALRKRAKSRVNRAMTKAIKRIAEGS</sequence>
<evidence type="ECO:0000313" key="1">
    <source>
        <dbReference type="EMBL" id="MET4636164.1"/>
    </source>
</evidence>
<organism evidence="1 2">
    <name type="scientific">Kaistia defluvii</name>
    <dbReference type="NCBI Taxonomy" id="410841"/>
    <lineage>
        <taxon>Bacteria</taxon>
        <taxon>Pseudomonadati</taxon>
        <taxon>Pseudomonadota</taxon>
        <taxon>Alphaproteobacteria</taxon>
        <taxon>Hyphomicrobiales</taxon>
        <taxon>Kaistiaceae</taxon>
        <taxon>Kaistia</taxon>
    </lineage>
</organism>
<dbReference type="RefSeq" id="WP_354553706.1">
    <property type="nucleotide sequence ID" value="NZ_JBEPSM010000004.1"/>
</dbReference>
<dbReference type="Proteomes" id="UP001549321">
    <property type="component" value="Unassembled WGS sequence"/>
</dbReference>
<reference evidence="1 2" key="1">
    <citation type="submission" date="2024-06" db="EMBL/GenBank/DDBJ databases">
        <title>Sorghum-associated microbial communities from plants grown in Nebraska, USA.</title>
        <authorList>
            <person name="Schachtman D."/>
        </authorList>
    </citation>
    <scope>NUCLEOTIDE SEQUENCE [LARGE SCALE GENOMIC DNA]</scope>
    <source>
        <strain evidence="1 2">3207</strain>
    </source>
</reference>
<gene>
    <name evidence="1" type="ORF">ABIE08_004122</name>
</gene>